<dbReference type="EnsemblMetazoa" id="LLOJ000373-RA">
    <property type="protein sequence ID" value="LLOJ000373-PA"/>
    <property type="gene ID" value="LLOJ000373"/>
</dbReference>
<accession>A0A1B0C8V1</accession>
<feature type="region of interest" description="Disordered" evidence="1">
    <location>
        <begin position="144"/>
        <end position="180"/>
    </location>
</feature>
<evidence type="ECO:0000256" key="1">
    <source>
        <dbReference type="SAM" id="MobiDB-lite"/>
    </source>
</evidence>
<dbReference type="VEuPathDB" id="VectorBase:LLONM1_005120"/>
<feature type="chain" id="PRO_5044555180" evidence="2">
    <location>
        <begin position="26"/>
        <end position="219"/>
    </location>
</feature>
<proteinExistence type="predicted"/>
<evidence type="ECO:0000256" key="2">
    <source>
        <dbReference type="SAM" id="SignalP"/>
    </source>
</evidence>
<protein>
    <submittedName>
        <fullName evidence="3">Putative conserved secreted protein</fullName>
    </submittedName>
</protein>
<keyword evidence="2" id="KW-0732">Signal</keyword>
<evidence type="ECO:0000313" key="4">
    <source>
        <dbReference type="EnsemblMetazoa" id="LLOJ000373-PA"/>
    </source>
</evidence>
<name>A0A1B0C8V1_LUTLO</name>
<evidence type="ECO:0000313" key="3">
    <source>
        <dbReference type="EMBL" id="MBC1172589.1"/>
    </source>
</evidence>
<dbReference type="EMBL" id="AJWK01001450">
    <property type="status" value="NOT_ANNOTATED_CDS"/>
    <property type="molecule type" value="Genomic_DNA"/>
</dbReference>
<dbReference type="EMBL" id="GITU01003886">
    <property type="protein sequence ID" value="MBC1172589.1"/>
    <property type="molecule type" value="Transcribed_RNA"/>
</dbReference>
<sequence length="219" mass="24023">MKILVQVAALEWILLVPLIVGCAHASAVETTTDLVDAAVTNASVVSSWKAACEHLQRINLSGTGCRPYWDVVRPPADFSLPKNQLEIVCPKLCINNLGLPSCVCIAPYDRLREYDRNGICQLFCTISMSLDGCTPCVEMETTTEEPSTTLAPTTEPTTTTTTVKTTTTRTTSTTKTTKTTTKTTTPDWDALFCAIVTYRRSSDLPTQHILYRGTLVELR</sequence>
<dbReference type="VEuPathDB" id="VectorBase:LLOJ000373"/>
<dbReference type="Proteomes" id="UP000092461">
    <property type="component" value="Unassembled WGS sequence"/>
</dbReference>
<reference evidence="5" key="1">
    <citation type="submission" date="2012-05" db="EMBL/GenBank/DDBJ databases">
        <title>Whole Genome Assembly of Lutzomyia longipalpis.</title>
        <authorList>
            <person name="Richards S."/>
            <person name="Qu C."/>
            <person name="Dillon R."/>
            <person name="Worley K."/>
            <person name="Scherer S."/>
            <person name="Batterton M."/>
            <person name="Taylor A."/>
            <person name="Hawes A."/>
            <person name="Hernandez B."/>
            <person name="Kovar C."/>
            <person name="Mandapat C."/>
            <person name="Pham C."/>
            <person name="Qu C."/>
            <person name="Jing C."/>
            <person name="Bess C."/>
            <person name="Bandaranaike D."/>
            <person name="Ngo D."/>
            <person name="Ongeri F."/>
            <person name="Arias F."/>
            <person name="Lara F."/>
            <person name="Weissenberger G."/>
            <person name="Kamau G."/>
            <person name="Han H."/>
            <person name="Shen H."/>
            <person name="Dinh H."/>
            <person name="Khalil I."/>
            <person name="Jones J."/>
            <person name="Shafer J."/>
            <person name="Jayaseelan J."/>
            <person name="Quiroz J."/>
            <person name="Blankenburg K."/>
            <person name="Nguyen L."/>
            <person name="Jackson L."/>
            <person name="Francisco L."/>
            <person name="Tang L.-Y."/>
            <person name="Pu L.-L."/>
            <person name="Perales L."/>
            <person name="Lorensuhewa L."/>
            <person name="Munidasa M."/>
            <person name="Coyle M."/>
            <person name="Taylor M."/>
            <person name="Puazo M."/>
            <person name="Firestine M."/>
            <person name="Scheel M."/>
            <person name="Javaid M."/>
            <person name="Wang M."/>
            <person name="Li M."/>
            <person name="Tabassum N."/>
            <person name="Saada N."/>
            <person name="Osuji N."/>
            <person name="Aqrawi P."/>
            <person name="Fu Q."/>
            <person name="Thornton R."/>
            <person name="Raj R."/>
            <person name="Goodspeed R."/>
            <person name="Mata R."/>
            <person name="Najjar R."/>
            <person name="Gubbala S."/>
            <person name="Lee S."/>
            <person name="Denson S."/>
            <person name="Patil S."/>
            <person name="Macmil S."/>
            <person name="Qi S."/>
            <person name="Matskevitch T."/>
            <person name="Palculict T."/>
            <person name="Mathew T."/>
            <person name="Vee V."/>
            <person name="Velamala V."/>
            <person name="Korchina V."/>
            <person name="Cai W."/>
            <person name="Liu W."/>
            <person name="Dai W."/>
            <person name="Zou X."/>
            <person name="Zhu Y."/>
            <person name="Zhang Y."/>
            <person name="Wu Y.-Q."/>
            <person name="Xin Y."/>
            <person name="Nazarath L."/>
            <person name="Kovar C."/>
            <person name="Han Y."/>
            <person name="Muzny D."/>
            <person name="Gibbs R."/>
        </authorList>
    </citation>
    <scope>NUCLEOTIDE SEQUENCE [LARGE SCALE GENOMIC DNA]</scope>
    <source>
        <strain evidence="5">Jacobina</strain>
    </source>
</reference>
<reference evidence="3" key="2">
    <citation type="journal article" date="2020" name="BMC">
        <title>Leishmania infection induces a limited differential gene expression in the sand fly midgut.</title>
        <authorList>
            <person name="Coutinho-Abreu I.V."/>
            <person name="Serafim T.D."/>
            <person name="Meneses C."/>
            <person name="Kamhawi S."/>
            <person name="Oliveira F."/>
            <person name="Valenzuela J.G."/>
        </authorList>
    </citation>
    <scope>NUCLEOTIDE SEQUENCE</scope>
    <source>
        <strain evidence="3">Jacobina</strain>
        <tissue evidence="3">Midgut</tissue>
    </source>
</reference>
<dbReference type="PROSITE" id="PS51257">
    <property type="entry name" value="PROKAR_LIPOPROTEIN"/>
    <property type="match status" value="1"/>
</dbReference>
<evidence type="ECO:0000313" key="5">
    <source>
        <dbReference type="Proteomes" id="UP000092461"/>
    </source>
</evidence>
<feature type="signal peptide" evidence="2">
    <location>
        <begin position="1"/>
        <end position="25"/>
    </location>
</feature>
<reference evidence="4" key="3">
    <citation type="submission" date="2020-05" db="UniProtKB">
        <authorList>
            <consortium name="EnsemblMetazoa"/>
        </authorList>
    </citation>
    <scope>IDENTIFICATION</scope>
    <source>
        <strain evidence="4">Jacobina</strain>
    </source>
</reference>
<keyword evidence="5" id="KW-1185">Reference proteome</keyword>
<organism evidence="4 5">
    <name type="scientific">Lutzomyia longipalpis</name>
    <name type="common">Sand fly</name>
    <dbReference type="NCBI Taxonomy" id="7200"/>
    <lineage>
        <taxon>Eukaryota</taxon>
        <taxon>Metazoa</taxon>
        <taxon>Ecdysozoa</taxon>
        <taxon>Arthropoda</taxon>
        <taxon>Hexapoda</taxon>
        <taxon>Insecta</taxon>
        <taxon>Pterygota</taxon>
        <taxon>Neoptera</taxon>
        <taxon>Endopterygota</taxon>
        <taxon>Diptera</taxon>
        <taxon>Nematocera</taxon>
        <taxon>Psychodoidea</taxon>
        <taxon>Psychodidae</taxon>
        <taxon>Lutzomyia</taxon>
        <taxon>Lutzomyia</taxon>
    </lineage>
</organism>
<dbReference type="AlphaFoldDB" id="A0A1B0C8V1"/>